<evidence type="ECO:0000256" key="3">
    <source>
        <dbReference type="ARBA" id="ARBA00023277"/>
    </source>
</evidence>
<feature type="domain" description="Glucose-6-phosphate dehydrogenase NAD-binding" evidence="4">
    <location>
        <begin position="12"/>
        <end position="61"/>
    </location>
</feature>
<evidence type="ECO:0000256" key="2">
    <source>
        <dbReference type="ARBA" id="ARBA00022857"/>
    </source>
</evidence>
<keyword evidence="3" id="KW-0119">Carbohydrate metabolism</keyword>
<dbReference type="Gene3D" id="3.30.360.10">
    <property type="entry name" value="Dihydrodipicolinate Reductase, domain 2"/>
    <property type="match status" value="1"/>
</dbReference>
<dbReference type="Pfam" id="PF00479">
    <property type="entry name" value="G6PD_N"/>
    <property type="match status" value="1"/>
</dbReference>
<proteinExistence type="predicted"/>
<gene>
    <name evidence="5" type="ORF">PVAP13_7NG011824</name>
</gene>
<dbReference type="GO" id="GO:0005829">
    <property type="term" value="C:cytosol"/>
    <property type="evidence" value="ECO:0007669"/>
    <property type="project" value="TreeGrafter"/>
</dbReference>
<dbReference type="GO" id="GO:0009051">
    <property type="term" value="P:pentose-phosphate shunt, oxidative branch"/>
    <property type="evidence" value="ECO:0007669"/>
    <property type="project" value="TreeGrafter"/>
</dbReference>
<protein>
    <recommendedName>
        <fullName evidence="4">Glucose-6-phosphate dehydrogenase NAD-binding domain-containing protein</fullName>
    </recommendedName>
</protein>
<dbReference type="GO" id="GO:0050661">
    <property type="term" value="F:NADP binding"/>
    <property type="evidence" value="ECO:0007669"/>
    <property type="project" value="InterPro"/>
</dbReference>
<dbReference type="Gene3D" id="3.40.50.720">
    <property type="entry name" value="NAD(P)-binding Rossmann-like Domain"/>
    <property type="match status" value="1"/>
</dbReference>
<evidence type="ECO:0000259" key="4">
    <source>
        <dbReference type="Pfam" id="PF00479"/>
    </source>
</evidence>
<dbReference type="PANTHER" id="PTHR23429">
    <property type="entry name" value="GLUCOSE-6-PHOSPHATE 1-DEHYDROGENASE G6PD"/>
    <property type="match status" value="1"/>
</dbReference>
<accession>A0A8T0QBS0</accession>
<dbReference type="PRINTS" id="PR00079">
    <property type="entry name" value="G6PDHDRGNASE"/>
</dbReference>
<dbReference type="SUPFAM" id="SSF55347">
    <property type="entry name" value="Glyceraldehyde-3-phosphate dehydrogenase-like, C-terminal domain"/>
    <property type="match status" value="1"/>
</dbReference>
<dbReference type="GO" id="GO:0006006">
    <property type="term" value="P:glucose metabolic process"/>
    <property type="evidence" value="ECO:0007669"/>
    <property type="project" value="UniProtKB-KW"/>
</dbReference>
<keyword evidence="1" id="KW-0313">Glucose metabolism</keyword>
<dbReference type="InterPro" id="IPR036291">
    <property type="entry name" value="NAD(P)-bd_dom_sf"/>
</dbReference>
<reference evidence="5" key="1">
    <citation type="submission" date="2020-05" db="EMBL/GenBank/DDBJ databases">
        <title>WGS assembly of Panicum virgatum.</title>
        <authorList>
            <person name="Lovell J.T."/>
            <person name="Jenkins J."/>
            <person name="Shu S."/>
            <person name="Juenger T.E."/>
            <person name="Schmutz J."/>
        </authorList>
    </citation>
    <scope>NUCLEOTIDE SEQUENCE</scope>
    <source>
        <strain evidence="5">AP13</strain>
    </source>
</reference>
<keyword evidence="2" id="KW-0521">NADP</keyword>
<keyword evidence="6" id="KW-1185">Reference proteome</keyword>
<comment type="caution">
    <text evidence="5">The sequence shown here is derived from an EMBL/GenBank/DDBJ whole genome shotgun (WGS) entry which is preliminary data.</text>
</comment>
<organism evidence="5 6">
    <name type="scientific">Panicum virgatum</name>
    <name type="common">Blackwell switchgrass</name>
    <dbReference type="NCBI Taxonomy" id="38727"/>
    <lineage>
        <taxon>Eukaryota</taxon>
        <taxon>Viridiplantae</taxon>
        <taxon>Streptophyta</taxon>
        <taxon>Embryophyta</taxon>
        <taxon>Tracheophyta</taxon>
        <taxon>Spermatophyta</taxon>
        <taxon>Magnoliopsida</taxon>
        <taxon>Liliopsida</taxon>
        <taxon>Poales</taxon>
        <taxon>Poaceae</taxon>
        <taxon>PACMAD clade</taxon>
        <taxon>Panicoideae</taxon>
        <taxon>Panicodae</taxon>
        <taxon>Paniceae</taxon>
        <taxon>Panicinae</taxon>
        <taxon>Panicum</taxon>
        <taxon>Panicum sect. Hiantes</taxon>
    </lineage>
</organism>
<evidence type="ECO:0000313" key="6">
    <source>
        <dbReference type="Proteomes" id="UP000823388"/>
    </source>
</evidence>
<dbReference type="GO" id="GO:0004345">
    <property type="term" value="F:glucose-6-phosphate dehydrogenase activity"/>
    <property type="evidence" value="ECO:0007669"/>
    <property type="project" value="TreeGrafter"/>
</dbReference>
<dbReference type="AlphaFoldDB" id="A0A8T0QBS0"/>
<dbReference type="Proteomes" id="UP000823388">
    <property type="component" value="Chromosome 7N"/>
</dbReference>
<evidence type="ECO:0000313" key="5">
    <source>
        <dbReference type="EMBL" id="KAG2568286.1"/>
    </source>
</evidence>
<dbReference type="InterPro" id="IPR022674">
    <property type="entry name" value="G6P_DH_NAD-bd"/>
</dbReference>
<name>A0A8T0QBS0_PANVG</name>
<dbReference type="OrthoDB" id="60984at2759"/>
<sequence>MIRTYCMNPSSHPGWTRVIVEKPFGKDLDSAEELSAQLGELFEEHQLYRIDHYLGNELVQNLLVLCFANRLFMPLWNRDNIDNIRYFCSREFERQESAEGNKQQEQFLFFDFANSTCSCRLRRISGEEHDKRFFTERERHGRNLQRHSWKFVIIRGSPCEQGSSQVISHAAAPMSRTEAMFASPNVRTRRRTMSTATGQCRRPLAPCLLTCSSSPASST</sequence>
<dbReference type="InterPro" id="IPR001282">
    <property type="entry name" value="G6P_DH"/>
</dbReference>
<dbReference type="PANTHER" id="PTHR23429:SF8">
    <property type="entry name" value="GLUCOSE-6-PHOSPHATE 1-DEHYDROGENASE"/>
    <property type="match status" value="1"/>
</dbReference>
<evidence type="ECO:0000256" key="1">
    <source>
        <dbReference type="ARBA" id="ARBA00022526"/>
    </source>
</evidence>
<dbReference type="EMBL" id="CM029050">
    <property type="protein sequence ID" value="KAG2568286.1"/>
    <property type="molecule type" value="Genomic_DNA"/>
</dbReference>
<dbReference type="SUPFAM" id="SSF51735">
    <property type="entry name" value="NAD(P)-binding Rossmann-fold domains"/>
    <property type="match status" value="1"/>
</dbReference>